<evidence type="ECO:0000313" key="4">
    <source>
        <dbReference type="Proteomes" id="UP001152519"/>
    </source>
</evidence>
<protein>
    <recommendedName>
        <fullName evidence="2">Uracil-DNA glycosylase-like domain-containing protein</fullName>
    </recommendedName>
</protein>
<evidence type="ECO:0000259" key="2">
    <source>
        <dbReference type="Pfam" id="PF03167"/>
    </source>
</evidence>
<dbReference type="Proteomes" id="UP001152519">
    <property type="component" value="Unassembled WGS sequence"/>
</dbReference>
<organism evidence="3 4">
    <name type="scientific">Actinacidiphila cocklensis</name>
    <dbReference type="NCBI Taxonomy" id="887465"/>
    <lineage>
        <taxon>Bacteria</taxon>
        <taxon>Bacillati</taxon>
        <taxon>Actinomycetota</taxon>
        <taxon>Actinomycetes</taxon>
        <taxon>Kitasatosporales</taxon>
        <taxon>Streptomycetaceae</taxon>
        <taxon>Actinacidiphila</taxon>
    </lineage>
</organism>
<evidence type="ECO:0000256" key="1">
    <source>
        <dbReference type="SAM" id="MobiDB-lite"/>
    </source>
</evidence>
<dbReference type="SUPFAM" id="SSF52141">
    <property type="entry name" value="Uracil-DNA glycosylase-like"/>
    <property type="match status" value="1"/>
</dbReference>
<reference evidence="3" key="1">
    <citation type="submission" date="2021-05" db="EMBL/GenBank/DDBJ databases">
        <authorList>
            <person name="Arsene-Ploetze F."/>
        </authorList>
    </citation>
    <scope>NUCLEOTIDE SEQUENCE</scope>
    <source>
        <strain evidence="3">DSM 42138</strain>
    </source>
</reference>
<name>A0A9W4GV10_9ACTN</name>
<dbReference type="InterPro" id="IPR036895">
    <property type="entry name" value="Uracil-DNA_glycosylase-like_sf"/>
</dbReference>
<feature type="compositionally biased region" description="Low complexity" evidence="1">
    <location>
        <begin position="8"/>
        <end position="18"/>
    </location>
</feature>
<accession>A0A9W4GV10</accession>
<comment type="caution">
    <text evidence="3">The sequence shown here is derived from an EMBL/GenBank/DDBJ whole genome shotgun (WGS) entry which is preliminary data.</text>
</comment>
<dbReference type="EMBL" id="CAJSLV010000096">
    <property type="protein sequence ID" value="CAG6398097.1"/>
    <property type="molecule type" value="Genomic_DNA"/>
</dbReference>
<dbReference type="AlphaFoldDB" id="A0A9W4GV10"/>
<dbReference type="InterPro" id="IPR005122">
    <property type="entry name" value="Uracil-DNA_glycosylase-like"/>
</dbReference>
<evidence type="ECO:0000313" key="3">
    <source>
        <dbReference type="EMBL" id="CAG6398097.1"/>
    </source>
</evidence>
<feature type="region of interest" description="Disordered" evidence="1">
    <location>
        <begin position="1"/>
        <end position="27"/>
    </location>
</feature>
<feature type="domain" description="Uracil-DNA glycosylase-like" evidence="2">
    <location>
        <begin position="112"/>
        <end position="210"/>
    </location>
</feature>
<gene>
    <name evidence="3" type="ORF">SCOCK_630042</name>
</gene>
<dbReference type="Pfam" id="PF03167">
    <property type="entry name" value="UDG"/>
    <property type="match status" value="1"/>
</dbReference>
<keyword evidence="4" id="KW-1185">Reference proteome</keyword>
<sequence length="253" mass="27889">MQRFSYDGTAGTGRARGASHSVGRRSYRASTRPLNDWVKGLRARLGEGESVPWFDPASGGVEARSLFLLEATGQKAVGAEAELRRTGSGIISIDNDDPTARNCWMLRDEADLPYRESVHWNVVPWYLGTATRIAPGKSEIQRAAIFLHEVIAMLPSLEVVVPMGRKAQAGWAIYQERFAPKVHTLPTWHPSPRVFASRPAARQEILEVLQQAARLLGVGCDFQGSASCGFYRLAARRPTTTQLPMRNCDSIAL</sequence>
<proteinExistence type="predicted"/>
<dbReference type="Gene3D" id="3.40.470.10">
    <property type="entry name" value="Uracil-DNA glycosylase-like domain"/>
    <property type="match status" value="1"/>
</dbReference>
<dbReference type="CDD" id="cd10035">
    <property type="entry name" value="UDG_like"/>
    <property type="match status" value="1"/>
</dbReference>